<protein>
    <submittedName>
        <fullName evidence="5">Si:ch211-274p24.4</fullName>
    </submittedName>
</protein>
<evidence type="ECO:0000313" key="6">
    <source>
        <dbReference type="Proteomes" id="UP000265200"/>
    </source>
</evidence>
<reference evidence="5" key="4">
    <citation type="submission" date="2025-09" db="UniProtKB">
        <authorList>
            <consortium name="Ensembl"/>
        </authorList>
    </citation>
    <scope>IDENTIFICATION</scope>
    <source>
        <strain evidence="5">HSOK</strain>
    </source>
</reference>
<reference evidence="5" key="3">
    <citation type="submission" date="2025-08" db="UniProtKB">
        <authorList>
            <consortium name="Ensembl"/>
        </authorList>
    </citation>
    <scope>IDENTIFICATION</scope>
    <source>
        <strain evidence="5">HSOK</strain>
    </source>
</reference>
<reference evidence="5 6" key="2">
    <citation type="submission" date="2017-04" db="EMBL/GenBank/DDBJ databases">
        <title>CpG methylation of centromeres and impact of large insertions on vertebrate speciation.</title>
        <authorList>
            <person name="Ichikawa K."/>
            <person name="Yoshimura J."/>
            <person name="Morishita S."/>
        </authorList>
    </citation>
    <scope>NUCLEOTIDE SEQUENCE</scope>
    <source>
        <strain evidence="5 6">HSOK</strain>
    </source>
</reference>
<evidence type="ECO:0000259" key="4">
    <source>
        <dbReference type="Pfam" id="PF14916"/>
    </source>
</evidence>
<sequence>MTYVESERTPLQCHARPRWCGGSVMDAERLEQQVASVERGIVFLKREHLVMLSGLQREITHLKRRCHELSCELDSRFPNRRTAEEEAELAARCEAAARLLERQQHMMVSTRGELRAGRARASALGRSLREEERRFLEELKQRSHKITLLNRELQRQNVTTMSLCHQLQNAQLKLFQQQHGAGSAAGTEEEEEARGEEGEEEEVDEVGQEDWLLSPPAPVSPGQGRAKHQRLVSLREERVRACVPQERVTSPQQPHSMPDPALFLVPLRYRLLRLGQHSRPNDGDGVEDEWEDLEDSGVHRRVDMGAAEGETAL</sequence>
<dbReference type="AlphaFoldDB" id="A0A3P9GYS3"/>
<dbReference type="InterPro" id="IPR039496">
    <property type="entry name" value="CCDC92/74_N"/>
</dbReference>
<feature type="coiled-coil region" evidence="2">
    <location>
        <begin position="27"/>
        <end position="103"/>
    </location>
</feature>
<name>A0A3P9GYS3_ORYLA</name>
<proteinExistence type="predicted"/>
<reference key="1">
    <citation type="journal article" date="2007" name="Nature">
        <title>The medaka draft genome and insights into vertebrate genome evolution.</title>
        <authorList>
            <person name="Kasahara M."/>
            <person name="Naruse K."/>
            <person name="Sasaki S."/>
            <person name="Nakatani Y."/>
            <person name="Qu W."/>
            <person name="Ahsan B."/>
            <person name="Yamada T."/>
            <person name="Nagayasu Y."/>
            <person name="Doi K."/>
            <person name="Kasai Y."/>
            <person name="Jindo T."/>
            <person name="Kobayashi D."/>
            <person name="Shimada A."/>
            <person name="Toyoda A."/>
            <person name="Kuroki Y."/>
            <person name="Fujiyama A."/>
            <person name="Sasaki T."/>
            <person name="Shimizu A."/>
            <person name="Asakawa S."/>
            <person name="Shimizu N."/>
            <person name="Hashimoto S."/>
            <person name="Yang J."/>
            <person name="Lee Y."/>
            <person name="Matsushima K."/>
            <person name="Sugano S."/>
            <person name="Sakaizumi M."/>
            <person name="Narita T."/>
            <person name="Ohishi K."/>
            <person name="Haga S."/>
            <person name="Ohta F."/>
            <person name="Nomoto H."/>
            <person name="Nogata K."/>
            <person name="Morishita T."/>
            <person name="Endo T."/>
            <person name="Shin-I T."/>
            <person name="Takeda H."/>
            <person name="Morishita S."/>
            <person name="Kohara Y."/>
        </authorList>
    </citation>
    <scope>NUCLEOTIDE SEQUENCE [LARGE SCALE GENOMIC DNA]</scope>
    <source>
        <strain>Hd-rR</strain>
    </source>
</reference>
<feature type="compositionally biased region" description="Acidic residues" evidence="3">
    <location>
        <begin position="187"/>
        <end position="208"/>
    </location>
</feature>
<feature type="compositionally biased region" description="Acidic residues" evidence="3">
    <location>
        <begin position="284"/>
        <end position="295"/>
    </location>
</feature>
<dbReference type="PANTHER" id="PTHR14882">
    <property type="entry name" value="COILED-COIL DOMAIN-CONTAINING 74A"/>
    <property type="match status" value="1"/>
</dbReference>
<dbReference type="Ensembl" id="ENSORLT00015013982.1">
    <property type="protein sequence ID" value="ENSORLP00015000650.1"/>
    <property type="gene ID" value="ENSORLG00015001244.1"/>
</dbReference>
<dbReference type="Pfam" id="PF14916">
    <property type="entry name" value="CCDC92"/>
    <property type="match status" value="1"/>
</dbReference>
<evidence type="ECO:0000313" key="5">
    <source>
        <dbReference type="Ensembl" id="ENSORLP00015000650.1"/>
    </source>
</evidence>
<evidence type="ECO:0000256" key="3">
    <source>
        <dbReference type="SAM" id="MobiDB-lite"/>
    </source>
</evidence>
<evidence type="ECO:0000256" key="2">
    <source>
        <dbReference type="SAM" id="Coils"/>
    </source>
</evidence>
<feature type="region of interest" description="Disordered" evidence="3">
    <location>
        <begin position="276"/>
        <end position="313"/>
    </location>
</feature>
<keyword evidence="1 2" id="KW-0175">Coiled coil</keyword>
<feature type="region of interest" description="Disordered" evidence="3">
    <location>
        <begin position="178"/>
        <end position="230"/>
    </location>
</feature>
<dbReference type="PANTHER" id="PTHR14882:SF3">
    <property type="entry name" value="COILED-COIL DOMAIN CONTAINING 92B"/>
    <property type="match status" value="1"/>
</dbReference>
<accession>A0A3P9GYS3</accession>
<feature type="domain" description="CCDC92/74 N-terminal" evidence="4">
    <location>
        <begin position="31"/>
        <end position="74"/>
    </location>
</feature>
<evidence type="ECO:0000256" key="1">
    <source>
        <dbReference type="ARBA" id="ARBA00023054"/>
    </source>
</evidence>
<dbReference type="Proteomes" id="UP000265200">
    <property type="component" value="Chromosome 14"/>
</dbReference>
<dbReference type="InterPro" id="IPR040370">
    <property type="entry name" value="CCDC74A/CCDC74B/CCDC92"/>
</dbReference>
<organism evidence="5 6">
    <name type="scientific">Oryzias latipes</name>
    <name type="common">Japanese rice fish</name>
    <name type="synonym">Japanese killifish</name>
    <dbReference type="NCBI Taxonomy" id="8090"/>
    <lineage>
        <taxon>Eukaryota</taxon>
        <taxon>Metazoa</taxon>
        <taxon>Chordata</taxon>
        <taxon>Craniata</taxon>
        <taxon>Vertebrata</taxon>
        <taxon>Euteleostomi</taxon>
        <taxon>Actinopterygii</taxon>
        <taxon>Neopterygii</taxon>
        <taxon>Teleostei</taxon>
        <taxon>Neoteleostei</taxon>
        <taxon>Acanthomorphata</taxon>
        <taxon>Ovalentaria</taxon>
        <taxon>Atherinomorphae</taxon>
        <taxon>Beloniformes</taxon>
        <taxon>Adrianichthyidae</taxon>
        <taxon>Oryziinae</taxon>
        <taxon>Oryzias</taxon>
    </lineage>
</organism>